<organism evidence="3 4">
    <name type="scientific">Pseudoteredinibacter isoporae</name>
    <dbReference type="NCBI Taxonomy" id="570281"/>
    <lineage>
        <taxon>Bacteria</taxon>
        <taxon>Pseudomonadati</taxon>
        <taxon>Pseudomonadota</taxon>
        <taxon>Gammaproteobacteria</taxon>
        <taxon>Cellvibrionales</taxon>
        <taxon>Cellvibrionaceae</taxon>
        <taxon>Pseudoteredinibacter</taxon>
    </lineage>
</organism>
<dbReference type="AlphaFoldDB" id="A0A7X0JU31"/>
<keyword evidence="2" id="KW-0732">Signal</keyword>
<dbReference type="InParanoid" id="A0A7X0JU31"/>
<proteinExistence type="predicted"/>
<keyword evidence="4" id="KW-1185">Reference proteome</keyword>
<sequence length="97" mass="10840">MKTITKYGISCLTIATLSLSASINTYAADEKDSAKDDDRRVCKKYRPTGTRIAKKTCMTKRQWAELKRRAQDAARTGQRLGGHQNMENPLHPGSGRN</sequence>
<evidence type="ECO:0000256" key="2">
    <source>
        <dbReference type="SAM" id="SignalP"/>
    </source>
</evidence>
<accession>A0A7X0JU31</accession>
<dbReference type="RefSeq" id="WP_166848753.1">
    <property type="nucleotide sequence ID" value="NZ_JAAONY010000001.1"/>
</dbReference>
<feature type="region of interest" description="Disordered" evidence="1">
    <location>
        <begin position="68"/>
        <end position="97"/>
    </location>
</feature>
<comment type="caution">
    <text evidence="3">The sequence shown here is derived from an EMBL/GenBank/DDBJ whole genome shotgun (WGS) entry which is preliminary data.</text>
</comment>
<evidence type="ECO:0000313" key="4">
    <source>
        <dbReference type="Proteomes" id="UP000528457"/>
    </source>
</evidence>
<reference evidence="3 4" key="1">
    <citation type="submission" date="2020-08" db="EMBL/GenBank/DDBJ databases">
        <title>Genomic Encyclopedia of Type Strains, Phase IV (KMG-IV): sequencing the most valuable type-strain genomes for metagenomic binning, comparative biology and taxonomic classification.</title>
        <authorList>
            <person name="Goeker M."/>
        </authorList>
    </citation>
    <scope>NUCLEOTIDE SEQUENCE [LARGE SCALE GENOMIC DNA]</scope>
    <source>
        <strain evidence="3 4">DSM 22368</strain>
    </source>
</reference>
<name>A0A7X0JU31_9GAMM</name>
<feature type="chain" id="PRO_5030674392" description="Secreted protein" evidence="2">
    <location>
        <begin position="28"/>
        <end position="97"/>
    </location>
</feature>
<gene>
    <name evidence="3" type="ORF">HNR48_001624</name>
</gene>
<dbReference type="Proteomes" id="UP000528457">
    <property type="component" value="Unassembled WGS sequence"/>
</dbReference>
<protein>
    <recommendedName>
        <fullName evidence="5">Secreted protein</fullName>
    </recommendedName>
</protein>
<evidence type="ECO:0000256" key="1">
    <source>
        <dbReference type="SAM" id="MobiDB-lite"/>
    </source>
</evidence>
<feature type="signal peptide" evidence="2">
    <location>
        <begin position="1"/>
        <end position="27"/>
    </location>
</feature>
<evidence type="ECO:0008006" key="5">
    <source>
        <dbReference type="Google" id="ProtNLM"/>
    </source>
</evidence>
<evidence type="ECO:0000313" key="3">
    <source>
        <dbReference type="EMBL" id="MBB6521346.1"/>
    </source>
</evidence>
<dbReference type="EMBL" id="JACHHT010000001">
    <property type="protein sequence ID" value="MBB6521346.1"/>
    <property type="molecule type" value="Genomic_DNA"/>
</dbReference>